<dbReference type="PANTHER" id="PTHR12128">
    <property type="entry name" value="DIHYDRODIPICOLINATE SYNTHASE"/>
    <property type="match status" value="1"/>
</dbReference>
<sequence length="302" mass="31562">MTLRGCFPVLCTPFDAEGAVDAAAFDQVVDFALGCSVQGVVFPGTASEVGHLTQDERAMLIARLGARLDGRVPFVAGATADTPEAVSDHIAAGAAAGATVAMVMAPKALGQDVSAHLEFFRAIDAPIPLMLQNAPAPFGAGLKPAQVAELARALDCVDYVKEETLPCGANLSTVIELAGDSIKGVFGGAGGRYITDELARGALGTVPAVEIADLHTALIASWETGDLNEARRLFAASLPMLNMQAIFRTRLTKEVLRRRGVIGASESRHPDPRMDAGDLAELGIWCDWLSEDLSGPKLIAAE</sequence>
<dbReference type="Gene3D" id="3.20.20.70">
    <property type="entry name" value="Aldolase class I"/>
    <property type="match status" value="1"/>
</dbReference>
<dbReference type="InterPro" id="IPR002220">
    <property type="entry name" value="DapA-like"/>
</dbReference>
<dbReference type="InterPro" id="IPR013785">
    <property type="entry name" value="Aldolase_TIM"/>
</dbReference>
<dbReference type="Proteomes" id="UP000037178">
    <property type="component" value="Unassembled WGS sequence"/>
</dbReference>
<gene>
    <name evidence="5" type="ORF">AIOL_003295</name>
</gene>
<protein>
    <submittedName>
        <fullName evidence="5">Dihydrodipicolinate synthase family</fullName>
    </submittedName>
</protein>
<accession>A0A0J9E6L2</accession>
<dbReference type="PATRIC" id="fig|1675527.3.peg.3445"/>
<proteinExistence type="inferred from homology"/>
<dbReference type="GO" id="GO:0008840">
    <property type="term" value="F:4-hydroxy-tetrahydrodipicolinate synthase activity"/>
    <property type="evidence" value="ECO:0007669"/>
    <property type="project" value="TreeGrafter"/>
</dbReference>
<keyword evidence="2 3" id="KW-0456">Lyase</keyword>
<dbReference type="AlphaFoldDB" id="A0A0J9E6L2"/>
<evidence type="ECO:0000256" key="1">
    <source>
        <dbReference type="ARBA" id="ARBA00007592"/>
    </source>
</evidence>
<dbReference type="EMBL" id="LFTY01000002">
    <property type="protein sequence ID" value="KMW58322.1"/>
    <property type="molecule type" value="Genomic_DNA"/>
</dbReference>
<evidence type="ECO:0000313" key="5">
    <source>
        <dbReference type="EMBL" id="KMW58322.1"/>
    </source>
</evidence>
<reference evidence="5 6" key="1">
    <citation type="submission" date="2015-06" db="EMBL/GenBank/DDBJ databases">
        <title>Draft genome sequence of an Alphaproteobacteria species associated to the Mediterranean sponge Oscarella lobularis.</title>
        <authorList>
            <person name="Jourda C."/>
            <person name="Santini S."/>
            <person name="Claverie J.-M."/>
        </authorList>
    </citation>
    <scope>NUCLEOTIDE SEQUENCE [LARGE SCALE GENOMIC DNA]</scope>
    <source>
        <strain evidence="5">IGS</strain>
    </source>
</reference>
<dbReference type="STRING" id="1675527.AIOL_003295"/>
<dbReference type="SMART" id="SM01130">
    <property type="entry name" value="DHDPS"/>
    <property type="match status" value="1"/>
</dbReference>
<evidence type="ECO:0000256" key="3">
    <source>
        <dbReference type="PIRNR" id="PIRNR001365"/>
    </source>
</evidence>
<dbReference type="Pfam" id="PF00701">
    <property type="entry name" value="DHDPS"/>
    <property type="match status" value="1"/>
</dbReference>
<dbReference type="CDD" id="cd00408">
    <property type="entry name" value="DHDPS-like"/>
    <property type="match status" value="1"/>
</dbReference>
<evidence type="ECO:0000256" key="4">
    <source>
        <dbReference type="PIRSR" id="PIRSR001365-2"/>
    </source>
</evidence>
<comment type="similarity">
    <text evidence="1 3">Belongs to the DapA family.</text>
</comment>
<organism evidence="5 6">
    <name type="scientific">Candidatus Rhodobacter oscarellae</name>
    <dbReference type="NCBI Taxonomy" id="1675527"/>
    <lineage>
        <taxon>Bacteria</taxon>
        <taxon>Pseudomonadati</taxon>
        <taxon>Pseudomonadota</taxon>
        <taxon>Alphaproteobacteria</taxon>
        <taxon>Rhodobacterales</taxon>
        <taxon>Rhodobacter group</taxon>
        <taxon>Rhodobacter</taxon>
    </lineage>
</organism>
<dbReference type="PANTHER" id="PTHR12128:SF66">
    <property type="entry name" value="4-HYDROXY-2-OXOGLUTARATE ALDOLASE, MITOCHONDRIAL"/>
    <property type="match status" value="1"/>
</dbReference>
<dbReference type="PIRSF" id="PIRSF001365">
    <property type="entry name" value="DHDPS"/>
    <property type="match status" value="1"/>
</dbReference>
<name>A0A0J9E6L2_9RHOB</name>
<dbReference type="GO" id="GO:0005829">
    <property type="term" value="C:cytosol"/>
    <property type="evidence" value="ECO:0007669"/>
    <property type="project" value="TreeGrafter"/>
</dbReference>
<evidence type="ECO:0000313" key="6">
    <source>
        <dbReference type="Proteomes" id="UP000037178"/>
    </source>
</evidence>
<dbReference type="SUPFAM" id="SSF51569">
    <property type="entry name" value="Aldolase"/>
    <property type="match status" value="1"/>
</dbReference>
<comment type="caution">
    <text evidence="5">The sequence shown here is derived from an EMBL/GenBank/DDBJ whole genome shotgun (WGS) entry which is preliminary data.</text>
</comment>
<evidence type="ECO:0000256" key="2">
    <source>
        <dbReference type="ARBA" id="ARBA00023239"/>
    </source>
</evidence>
<dbReference type="RefSeq" id="WP_049643941.1">
    <property type="nucleotide sequence ID" value="NZ_LFTY01000002.1"/>
</dbReference>
<feature type="binding site" evidence="4">
    <location>
        <position position="206"/>
    </location>
    <ligand>
        <name>pyruvate</name>
        <dbReference type="ChEBI" id="CHEBI:15361"/>
    </ligand>
</feature>
<dbReference type="OrthoDB" id="9796205at2"/>
<keyword evidence="6" id="KW-1185">Reference proteome</keyword>